<keyword evidence="2" id="KW-1185">Reference proteome</keyword>
<dbReference type="AlphaFoldDB" id="A0A3P8LBL7"/>
<dbReference type="EMBL" id="UZAN01059521">
    <property type="protein sequence ID" value="VDP92376.1"/>
    <property type="molecule type" value="Genomic_DNA"/>
</dbReference>
<protein>
    <submittedName>
        <fullName evidence="1">Uncharacterized protein</fullName>
    </submittedName>
</protein>
<name>A0A3P8LBL7_9TREM</name>
<accession>A0A3P8LBL7</accession>
<sequence>MEEETALLSKHVDNLVHAEIRTKTQLQSCSEQLTLEEQLLKRFHRELATALSEISLPCGTSSDLVSSGTEHITETSVQSFLTQLEQFKREQKYPDIVNRAQELLENAISKKVLKLVTI</sequence>
<dbReference type="OrthoDB" id="3213154at2759"/>
<evidence type="ECO:0000313" key="2">
    <source>
        <dbReference type="Proteomes" id="UP000272942"/>
    </source>
</evidence>
<evidence type="ECO:0000313" key="1">
    <source>
        <dbReference type="EMBL" id="VDP92376.1"/>
    </source>
</evidence>
<organism evidence="1 2">
    <name type="scientific">Echinostoma caproni</name>
    <dbReference type="NCBI Taxonomy" id="27848"/>
    <lineage>
        <taxon>Eukaryota</taxon>
        <taxon>Metazoa</taxon>
        <taxon>Spiralia</taxon>
        <taxon>Lophotrochozoa</taxon>
        <taxon>Platyhelminthes</taxon>
        <taxon>Trematoda</taxon>
        <taxon>Digenea</taxon>
        <taxon>Plagiorchiida</taxon>
        <taxon>Echinostomata</taxon>
        <taxon>Echinostomatoidea</taxon>
        <taxon>Echinostomatidae</taxon>
        <taxon>Echinostoma</taxon>
    </lineage>
</organism>
<reference evidence="1 2" key="1">
    <citation type="submission" date="2018-11" db="EMBL/GenBank/DDBJ databases">
        <authorList>
            <consortium name="Pathogen Informatics"/>
        </authorList>
    </citation>
    <scope>NUCLEOTIDE SEQUENCE [LARGE SCALE GENOMIC DNA]</scope>
    <source>
        <strain evidence="1 2">Egypt</strain>
    </source>
</reference>
<gene>
    <name evidence="1" type="ORF">ECPE_LOCUS15104</name>
</gene>
<proteinExistence type="predicted"/>
<dbReference type="Proteomes" id="UP000272942">
    <property type="component" value="Unassembled WGS sequence"/>
</dbReference>